<feature type="region of interest" description="Disordered" evidence="3">
    <location>
        <begin position="66"/>
        <end position="115"/>
    </location>
</feature>
<feature type="non-terminal residue" evidence="4">
    <location>
        <position position="247"/>
    </location>
</feature>
<dbReference type="PANTHER" id="PTHR21349:SF0">
    <property type="entry name" value="LARGE RIBOSOMAL SUBUNIT PROTEIN BL21M"/>
    <property type="match status" value="1"/>
</dbReference>
<accession>A0A3E2GXM3</accession>
<dbReference type="EMBL" id="NCSJ02000300">
    <property type="protein sequence ID" value="RFU25851.1"/>
    <property type="molecule type" value="Genomic_DNA"/>
</dbReference>
<keyword evidence="5" id="KW-1185">Reference proteome</keyword>
<dbReference type="SUPFAM" id="SSF141091">
    <property type="entry name" value="L21p-like"/>
    <property type="match status" value="1"/>
</dbReference>
<reference evidence="4 5" key="1">
    <citation type="submission" date="2018-05" db="EMBL/GenBank/DDBJ databases">
        <title>Draft genome sequence of Scytalidium lignicola DSM 105466, a ubiquitous saprotrophic fungus.</title>
        <authorList>
            <person name="Buettner E."/>
            <person name="Gebauer A.M."/>
            <person name="Hofrichter M."/>
            <person name="Liers C."/>
            <person name="Kellner H."/>
        </authorList>
    </citation>
    <scope>NUCLEOTIDE SEQUENCE [LARGE SCALE GENOMIC DNA]</scope>
    <source>
        <strain evidence="4 5">DSM 105466</strain>
    </source>
</reference>
<dbReference type="GO" id="GO:0005762">
    <property type="term" value="C:mitochondrial large ribosomal subunit"/>
    <property type="evidence" value="ECO:0007669"/>
    <property type="project" value="TreeGrafter"/>
</dbReference>
<dbReference type="Proteomes" id="UP000258309">
    <property type="component" value="Unassembled WGS sequence"/>
</dbReference>
<evidence type="ECO:0000313" key="5">
    <source>
        <dbReference type="Proteomes" id="UP000258309"/>
    </source>
</evidence>
<feature type="compositionally biased region" description="Low complexity" evidence="3">
    <location>
        <begin position="90"/>
        <end position="115"/>
    </location>
</feature>
<evidence type="ECO:0000256" key="3">
    <source>
        <dbReference type="SAM" id="MobiDB-lite"/>
    </source>
</evidence>
<dbReference type="AlphaFoldDB" id="A0A3E2GXM3"/>
<dbReference type="OrthoDB" id="5994at2759"/>
<dbReference type="Pfam" id="PF00829">
    <property type="entry name" value="Ribosomal_L21p"/>
    <property type="match status" value="1"/>
</dbReference>
<comment type="similarity">
    <text evidence="1">Belongs to the bacterial ribosomal protein bL21 family.</text>
</comment>
<name>A0A3E2GXM3_SCYLI</name>
<dbReference type="PANTHER" id="PTHR21349">
    <property type="entry name" value="50S RIBOSOMAL PROTEIN L21"/>
    <property type="match status" value="1"/>
</dbReference>
<evidence type="ECO:0000313" key="4">
    <source>
        <dbReference type="EMBL" id="RFU25851.1"/>
    </source>
</evidence>
<feature type="non-terminal residue" evidence="4">
    <location>
        <position position="1"/>
    </location>
</feature>
<dbReference type="STRING" id="5539.A0A3E2GXM3"/>
<evidence type="ECO:0000256" key="1">
    <source>
        <dbReference type="ARBA" id="ARBA00008563"/>
    </source>
</evidence>
<evidence type="ECO:0000256" key="2">
    <source>
        <dbReference type="ARBA" id="ARBA00044129"/>
    </source>
</evidence>
<gene>
    <name evidence="4" type="ORF">B7463_g10487</name>
</gene>
<protein>
    <recommendedName>
        <fullName evidence="2">Large ribosomal subunit protein bL21m</fullName>
    </recommendedName>
</protein>
<proteinExistence type="inferred from homology"/>
<dbReference type="GO" id="GO:0003735">
    <property type="term" value="F:structural constituent of ribosome"/>
    <property type="evidence" value="ECO:0007669"/>
    <property type="project" value="TreeGrafter"/>
</dbReference>
<comment type="caution">
    <text evidence="4">The sequence shown here is derived from an EMBL/GenBank/DDBJ whole genome shotgun (WGS) entry which is preliminary data.</text>
</comment>
<dbReference type="InterPro" id="IPR028909">
    <property type="entry name" value="bL21-like"/>
</dbReference>
<sequence length="247" mass="27805">MLSHPNFVVEAEEQHLIQQVIEHIASSILKMFSRTIRRSVLEVRAHTSALPPVFLLPSRGRYFNSTTQHVEPPEALSHESSQLPSKDLKQTPQSISMPSMSSTSETQSASSTPAEISPSVKELLPLLSAQPSHYITAHIHGRPYLVTAGDIVRLPFHMPAVVPGDVLRLNRATSLGSRDYTLKGAPYLDERLFECRARVMGTEAEPMRTKEKTKRRNRKVKTVKSKHKFTILRISEIKINRLEDIEA</sequence>
<dbReference type="InterPro" id="IPR036164">
    <property type="entry name" value="bL21-like_sf"/>
</dbReference>
<organism evidence="4 5">
    <name type="scientific">Scytalidium lignicola</name>
    <name type="common">Hyphomycete</name>
    <dbReference type="NCBI Taxonomy" id="5539"/>
    <lineage>
        <taxon>Eukaryota</taxon>
        <taxon>Fungi</taxon>
        <taxon>Dikarya</taxon>
        <taxon>Ascomycota</taxon>
        <taxon>Pezizomycotina</taxon>
        <taxon>Leotiomycetes</taxon>
        <taxon>Leotiomycetes incertae sedis</taxon>
        <taxon>Scytalidium</taxon>
    </lineage>
</organism>